<feature type="transmembrane region" description="Helical" evidence="1">
    <location>
        <begin position="20"/>
        <end position="38"/>
    </location>
</feature>
<name>A0A8S1EGP2_9PELO</name>
<proteinExistence type="predicted"/>
<dbReference type="Proteomes" id="UP000494206">
    <property type="component" value="Unassembled WGS sequence"/>
</dbReference>
<gene>
    <name evidence="2" type="ORF">CBOVIS_LOCUS2462</name>
</gene>
<feature type="transmembrane region" description="Helical" evidence="1">
    <location>
        <begin position="65"/>
        <end position="85"/>
    </location>
</feature>
<keyword evidence="1" id="KW-0812">Transmembrane</keyword>
<evidence type="ECO:0000313" key="3">
    <source>
        <dbReference type="Proteomes" id="UP000494206"/>
    </source>
</evidence>
<keyword evidence="3" id="KW-1185">Reference proteome</keyword>
<dbReference type="EMBL" id="CADEPM010000002">
    <property type="protein sequence ID" value="CAB3399316.1"/>
    <property type="molecule type" value="Genomic_DNA"/>
</dbReference>
<sequence length="149" mass="16544">MVAQLYVQGLTSTDVKNKSNANAMTGIQIFFGILYHGFRIGMQLVIASSVKEDAKSDRSITINQLVFELFANIGSLFNCALYYWVLKGFFTVERRQSNVIPIIGCNSTPLNSSPSPQVFSRRPSTISVYWPCHSPIPMSSPADPNLLHI</sequence>
<dbReference type="AlphaFoldDB" id="A0A8S1EGP2"/>
<evidence type="ECO:0000256" key="1">
    <source>
        <dbReference type="SAM" id="Phobius"/>
    </source>
</evidence>
<evidence type="ECO:0000313" key="2">
    <source>
        <dbReference type="EMBL" id="CAB3399316.1"/>
    </source>
</evidence>
<protein>
    <submittedName>
        <fullName evidence="2">Uncharacterized protein</fullName>
    </submittedName>
</protein>
<comment type="caution">
    <text evidence="2">The sequence shown here is derived from an EMBL/GenBank/DDBJ whole genome shotgun (WGS) entry which is preliminary data.</text>
</comment>
<accession>A0A8S1EGP2</accession>
<reference evidence="2 3" key="1">
    <citation type="submission" date="2020-04" db="EMBL/GenBank/DDBJ databases">
        <authorList>
            <person name="Laetsch R D."/>
            <person name="Stevens L."/>
            <person name="Kumar S."/>
            <person name="Blaxter L. M."/>
        </authorList>
    </citation>
    <scope>NUCLEOTIDE SEQUENCE [LARGE SCALE GENOMIC DNA]</scope>
</reference>
<keyword evidence="1" id="KW-1133">Transmembrane helix</keyword>
<organism evidence="2 3">
    <name type="scientific">Caenorhabditis bovis</name>
    <dbReference type="NCBI Taxonomy" id="2654633"/>
    <lineage>
        <taxon>Eukaryota</taxon>
        <taxon>Metazoa</taxon>
        <taxon>Ecdysozoa</taxon>
        <taxon>Nematoda</taxon>
        <taxon>Chromadorea</taxon>
        <taxon>Rhabditida</taxon>
        <taxon>Rhabditina</taxon>
        <taxon>Rhabditomorpha</taxon>
        <taxon>Rhabditoidea</taxon>
        <taxon>Rhabditidae</taxon>
        <taxon>Peloderinae</taxon>
        <taxon>Caenorhabditis</taxon>
    </lineage>
</organism>
<keyword evidence="1" id="KW-0472">Membrane</keyword>